<dbReference type="Proteomes" id="UP001519363">
    <property type="component" value="Unassembled WGS sequence"/>
</dbReference>
<organism evidence="2 3">
    <name type="scientific">Crossiella equi</name>
    <dbReference type="NCBI Taxonomy" id="130796"/>
    <lineage>
        <taxon>Bacteria</taxon>
        <taxon>Bacillati</taxon>
        <taxon>Actinomycetota</taxon>
        <taxon>Actinomycetes</taxon>
        <taxon>Pseudonocardiales</taxon>
        <taxon>Pseudonocardiaceae</taxon>
        <taxon>Crossiella</taxon>
    </lineage>
</organism>
<keyword evidence="3" id="KW-1185">Reference proteome</keyword>
<sequence length="67" mass="7078">MHAETGDWLVVKGATIGAAGRRGQVVALVHPDGTPPYHVRWLDTGRTSLVFPGPDAHIEPRTAAPVA</sequence>
<dbReference type="Gene3D" id="2.30.30.440">
    <property type="entry name" value="Domain of unknown function DUF1918"/>
    <property type="match status" value="1"/>
</dbReference>
<dbReference type="EMBL" id="JAGIOO010000001">
    <property type="protein sequence ID" value="MBP2471829.1"/>
    <property type="molecule type" value="Genomic_DNA"/>
</dbReference>
<evidence type="ECO:0000259" key="1">
    <source>
        <dbReference type="Pfam" id="PF08940"/>
    </source>
</evidence>
<comment type="caution">
    <text evidence="2">The sequence shown here is derived from an EMBL/GenBank/DDBJ whole genome shotgun (WGS) entry which is preliminary data.</text>
</comment>
<reference evidence="2 3" key="1">
    <citation type="submission" date="2021-03" db="EMBL/GenBank/DDBJ databases">
        <title>Sequencing the genomes of 1000 actinobacteria strains.</title>
        <authorList>
            <person name="Klenk H.-P."/>
        </authorList>
    </citation>
    <scope>NUCLEOTIDE SEQUENCE [LARGE SCALE GENOMIC DNA]</scope>
    <source>
        <strain evidence="2 3">DSM 44580</strain>
    </source>
</reference>
<evidence type="ECO:0000313" key="2">
    <source>
        <dbReference type="EMBL" id="MBP2471829.1"/>
    </source>
</evidence>
<dbReference type="InterPro" id="IPR015035">
    <property type="entry name" value="DUF1918"/>
</dbReference>
<feature type="domain" description="DUF1918" evidence="1">
    <location>
        <begin position="1"/>
        <end position="58"/>
    </location>
</feature>
<protein>
    <recommendedName>
        <fullName evidence="1">DUF1918 domain-containing protein</fullName>
    </recommendedName>
</protein>
<dbReference type="Pfam" id="PF08940">
    <property type="entry name" value="DUF1918"/>
    <property type="match status" value="1"/>
</dbReference>
<name>A0ABS5A5F5_9PSEU</name>
<dbReference type="SUPFAM" id="SSF50118">
    <property type="entry name" value="Cell growth inhibitor/plasmid maintenance toxic component"/>
    <property type="match status" value="1"/>
</dbReference>
<gene>
    <name evidence="2" type="ORF">JOF53_000701</name>
</gene>
<evidence type="ECO:0000313" key="3">
    <source>
        <dbReference type="Proteomes" id="UP001519363"/>
    </source>
</evidence>
<accession>A0ABS5A5F5</accession>
<proteinExistence type="predicted"/>
<dbReference type="RefSeq" id="WP_086788230.1">
    <property type="nucleotide sequence ID" value="NZ_JAGIOO010000001.1"/>
</dbReference>